<name>A0A9J6E6I8_RHIMP</name>
<reference evidence="1" key="1">
    <citation type="journal article" date="2020" name="Cell">
        <title>Large-Scale Comparative Analyses of Tick Genomes Elucidate Their Genetic Diversity and Vector Capacities.</title>
        <authorList>
            <consortium name="Tick Genome and Microbiome Consortium (TIGMIC)"/>
            <person name="Jia N."/>
            <person name="Wang J."/>
            <person name="Shi W."/>
            <person name="Du L."/>
            <person name="Sun Y."/>
            <person name="Zhan W."/>
            <person name="Jiang J.F."/>
            <person name="Wang Q."/>
            <person name="Zhang B."/>
            <person name="Ji P."/>
            <person name="Bell-Sakyi L."/>
            <person name="Cui X.M."/>
            <person name="Yuan T.T."/>
            <person name="Jiang B.G."/>
            <person name="Yang W.F."/>
            <person name="Lam T.T."/>
            <person name="Chang Q.C."/>
            <person name="Ding S.J."/>
            <person name="Wang X.J."/>
            <person name="Zhu J.G."/>
            <person name="Ruan X.D."/>
            <person name="Zhao L."/>
            <person name="Wei J.T."/>
            <person name="Ye R.Z."/>
            <person name="Que T.C."/>
            <person name="Du C.H."/>
            <person name="Zhou Y.H."/>
            <person name="Cheng J.X."/>
            <person name="Dai P.F."/>
            <person name="Guo W.B."/>
            <person name="Han X.H."/>
            <person name="Huang E.J."/>
            <person name="Li L.F."/>
            <person name="Wei W."/>
            <person name="Gao Y.C."/>
            <person name="Liu J.Z."/>
            <person name="Shao H.Z."/>
            <person name="Wang X."/>
            <person name="Wang C.C."/>
            <person name="Yang T.C."/>
            <person name="Huo Q.B."/>
            <person name="Li W."/>
            <person name="Chen H.Y."/>
            <person name="Chen S.E."/>
            <person name="Zhou L.G."/>
            <person name="Ni X.B."/>
            <person name="Tian J.H."/>
            <person name="Sheng Y."/>
            <person name="Liu T."/>
            <person name="Pan Y.S."/>
            <person name="Xia L.Y."/>
            <person name="Li J."/>
            <person name="Zhao F."/>
            <person name="Cao W.C."/>
        </authorList>
    </citation>
    <scope>NUCLEOTIDE SEQUENCE</scope>
    <source>
        <strain evidence="1">Rmic-2018</strain>
    </source>
</reference>
<dbReference type="AlphaFoldDB" id="A0A9J6E6I8"/>
<proteinExistence type="predicted"/>
<keyword evidence="2" id="KW-1185">Reference proteome</keyword>
<accession>A0A9J6E6I8</accession>
<dbReference type="Proteomes" id="UP000821866">
    <property type="component" value="Chromosome 3"/>
</dbReference>
<evidence type="ECO:0000313" key="1">
    <source>
        <dbReference type="EMBL" id="KAH8029858.1"/>
    </source>
</evidence>
<dbReference type="EMBL" id="JABSTU010000005">
    <property type="protein sequence ID" value="KAH8029858.1"/>
    <property type="molecule type" value="Genomic_DNA"/>
</dbReference>
<dbReference type="VEuPathDB" id="VectorBase:LOC119163674"/>
<dbReference type="InterPro" id="IPR013083">
    <property type="entry name" value="Znf_RING/FYVE/PHD"/>
</dbReference>
<dbReference type="Gene3D" id="3.30.40.10">
    <property type="entry name" value="Zinc/RING finger domain, C3HC4 (zinc finger)"/>
    <property type="match status" value="1"/>
</dbReference>
<comment type="caution">
    <text evidence="1">The sequence shown here is derived from an EMBL/GenBank/DDBJ whole genome shotgun (WGS) entry which is preliminary data.</text>
</comment>
<reference evidence="1" key="2">
    <citation type="submission" date="2021-09" db="EMBL/GenBank/DDBJ databases">
        <authorList>
            <person name="Jia N."/>
            <person name="Wang J."/>
            <person name="Shi W."/>
            <person name="Du L."/>
            <person name="Sun Y."/>
            <person name="Zhan W."/>
            <person name="Jiang J."/>
            <person name="Wang Q."/>
            <person name="Zhang B."/>
            <person name="Ji P."/>
            <person name="Sakyi L.B."/>
            <person name="Cui X."/>
            <person name="Yuan T."/>
            <person name="Jiang B."/>
            <person name="Yang W."/>
            <person name="Lam T.T.-Y."/>
            <person name="Chang Q."/>
            <person name="Ding S."/>
            <person name="Wang X."/>
            <person name="Zhu J."/>
            <person name="Ruan X."/>
            <person name="Zhao L."/>
            <person name="Wei J."/>
            <person name="Que T."/>
            <person name="Du C."/>
            <person name="Cheng J."/>
            <person name="Dai P."/>
            <person name="Han X."/>
            <person name="Huang E."/>
            <person name="Gao Y."/>
            <person name="Liu J."/>
            <person name="Shao H."/>
            <person name="Ye R."/>
            <person name="Li L."/>
            <person name="Wei W."/>
            <person name="Wang X."/>
            <person name="Wang C."/>
            <person name="Huo Q."/>
            <person name="Li W."/>
            <person name="Guo W."/>
            <person name="Chen H."/>
            <person name="Chen S."/>
            <person name="Zhou L."/>
            <person name="Zhou L."/>
            <person name="Ni X."/>
            <person name="Tian J."/>
            <person name="Zhou Y."/>
            <person name="Sheng Y."/>
            <person name="Liu T."/>
            <person name="Pan Y."/>
            <person name="Xia L."/>
            <person name="Li J."/>
            <person name="Zhao F."/>
            <person name="Cao W."/>
        </authorList>
    </citation>
    <scope>NUCLEOTIDE SEQUENCE</scope>
    <source>
        <strain evidence="1">Rmic-2018</strain>
        <tissue evidence="1">Larvae</tissue>
    </source>
</reference>
<protein>
    <submittedName>
        <fullName evidence="1">Uncharacterized protein</fullName>
    </submittedName>
</protein>
<organism evidence="1 2">
    <name type="scientific">Rhipicephalus microplus</name>
    <name type="common">Cattle tick</name>
    <name type="synonym">Boophilus microplus</name>
    <dbReference type="NCBI Taxonomy" id="6941"/>
    <lineage>
        <taxon>Eukaryota</taxon>
        <taxon>Metazoa</taxon>
        <taxon>Ecdysozoa</taxon>
        <taxon>Arthropoda</taxon>
        <taxon>Chelicerata</taxon>
        <taxon>Arachnida</taxon>
        <taxon>Acari</taxon>
        <taxon>Parasitiformes</taxon>
        <taxon>Ixodida</taxon>
        <taxon>Ixodoidea</taxon>
        <taxon>Ixodidae</taxon>
        <taxon>Rhipicephalinae</taxon>
        <taxon>Rhipicephalus</taxon>
        <taxon>Boophilus</taxon>
    </lineage>
</organism>
<gene>
    <name evidence="1" type="ORF">HPB51_004893</name>
</gene>
<dbReference type="SUPFAM" id="SSF49599">
    <property type="entry name" value="TRAF domain-like"/>
    <property type="match status" value="1"/>
</dbReference>
<sequence length="121" mass="13240">MLSCEQCVTGCAAGKGGGNICPLDAEPFCEDECQKIKLPAKKKENMKVHCWNEADGCEFVGTVESILLHYDKECTFHAIQCPNCDQKILRTNIAAHYVGGCSLNTSGAPGDQAYREEHRLC</sequence>
<evidence type="ECO:0000313" key="2">
    <source>
        <dbReference type="Proteomes" id="UP000821866"/>
    </source>
</evidence>